<organism evidence="1 2">
    <name type="scientific">Cerasicoccus arenae</name>
    <dbReference type="NCBI Taxonomy" id="424488"/>
    <lineage>
        <taxon>Bacteria</taxon>
        <taxon>Pseudomonadati</taxon>
        <taxon>Verrucomicrobiota</taxon>
        <taxon>Opitutia</taxon>
        <taxon>Puniceicoccales</taxon>
        <taxon>Cerasicoccaceae</taxon>
        <taxon>Cerasicoccus</taxon>
    </lineage>
</organism>
<sequence>MKDFGIRFTHYAWVTLAPLTLAGADYDDAAQSTYTDGWERLEDGSTEVNGLGGWVFEENNIFNGGNIGIETSALRNSGDNIDTGGVAFKLHDADGKFVELYRFFDPSGLQQGEIFSIEIAINSEEGYQGLDLRNSQNQTIFNFNGGAEAFTVNKTKSGDGVLDIDGSPRVLFHVEITQESDGEGSWLIRQFGHRSVLARGEFLGRVRSIRLYAGDQGSQAANALFFNRLEIQ</sequence>
<gene>
    <name evidence="1" type="ORF">GCM10007047_24630</name>
</gene>
<name>A0A8J3DJE9_9BACT</name>
<accession>A0A8J3DJE9</accession>
<reference evidence="1" key="2">
    <citation type="submission" date="2020-09" db="EMBL/GenBank/DDBJ databases">
        <authorList>
            <person name="Sun Q."/>
            <person name="Kim S."/>
        </authorList>
    </citation>
    <scope>NUCLEOTIDE SEQUENCE</scope>
    <source>
        <strain evidence="1">KCTC 12870</strain>
    </source>
</reference>
<evidence type="ECO:0000313" key="1">
    <source>
        <dbReference type="EMBL" id="GHC06678.1"/>
    </source>
</evidence>
<protein>
    <submittedName>
        <fullName evidence="1">Uncharacterized protein</fullName>
    </submittedName>
</protein>
<evidence type="ECO:0000313" key="2">
    <source>
        <dbReference type="Proteomes" id="UP000642829"/>
    </source>
</evidence>
<keyword evidence="2" id="KW-1185">Reference proteome</keyword>
<dbReference type="EMBL" id="BMXG01000016">
    <property type="protein sequence ID" value="GHC06678.1"/>
    <property type="molecule type" value="Genomic_DNA"/>
</dbReference>
<proteinExistence type="predicted"/>
<dbReference type="AlphaFoldDB" id="A0A8J3DJE9"/>
<dbReference type="RefSeq" id="WP_189515621.1">
    <property type="nucleotide sequence ID" value="NZ_BMXG01000016.1"/>
</dbReference>
<reference evidence="1" key="1">
    <citation type="journal article" date="2014" name="Int. J. Syst. Evol. Microbiol.">
        <title>Complete genome sequence of Corynebacterium casei LMG S-19264T (=DSM 44701T), isolated from a smear-ripened cheese.</title>
        <authorList>
            <consortium name="US DOE Joint Genome Institute (JGI-PGF)"/>
            <person name="Walter F."/>
            <person name="Albersmeier A."/>
            <person name="Kalinowski J."/>
            <person name="Ruckert C."/>
        </authorList>
    </citation>
    <scope>NUCLEOTIDE SEQUENCE</scope>
    <source>
        <strain evidence="1">KCTC 12870</strain>
    </source>
</reference>
<dbReference type="Proteomes" id="UP000642829">
    <property type="component" value="Unassembled WGS sequence"/>
</dbReference>
<comment type="caution">
    <text evidence="1">The sequence shown here is derived from an EMBL/GenBank/DDBJ whole genome shotgun (WGS) entry which is preliminary data.</text>
</comment>